<evidence type="ECO:0000259" key="1">
    <source>
        <dbReference type="Pfam" id="PF01548"/>
    </source>
</evidence>
<keyword evidence="3" id="KW-1185">Reference proteome</keyword>
<gene>
    <name evidence="2" type="ORF">H3H36_06330</name>
</gene>
<proteinExistence type="predicted"/>
<dbReference type="GO" id="GO:0004803">
    <property type="term" value="F:transposase activity"/>
    <property type="evidence" value="ECO:0007669"/>
    <property type="project" value="InterPro"/>
</dbReference>
<evidence type="ECO:0000313" key="2">
    <source>
        <dbReference type="EMBL" id="MBA5604979.1"/>
    </source>
</evidence>
<reference evidence="2 3" key="1">
    <citation type="submission" date="2020-07" db="EMBL/GenBank/DDBJ databases">
        <title>Novel species isolated from subtropical streams in China.</title>
        <authorList>
            <person name="Lu H."/>
        </authorList>
    </citation>
    <scope>NUCLEOTIDE SEQUENCE [LARGE SCALE GENOMIC DNA]</scope>
    <source>
        <strain evidence="2 3">FT3S</strain>
    </source>
</reference>
<dbReference type="GO" id="GO:0006313">
    <property type="term" value="P:DNA transposition"/>
    <property type="evidence" value="ECO:0007669"/>
    <property type="project" value="InterPro"/>
</dbReference>
<accession>A0A7W2EFK4</accession>
<dbReference type="AlphaFoldDB" id="A0A7W2EFK4"/>
<name>A0A7W2EFK4_9BURK</name>
<dbReference type="GO" id="GO:0003677">
    <property type="term" value="F:DNA binding"/>
    <property type="evidence" value="ECO:0007669"/>
    <property type="project" value="InterPro"/>
</dbReference>
<dbReference type="RefSeq" id="WP_375539574.1">
    <property type="nucleotide sequence ID" value="NZ_JACEZS010000003.1"/>
</dbReference>
<comment type="caution">
    <text evidence="2">The sequence shown here is derived from an EMBL/GenBank/DDBJ whole genome shotgun (WGS) entry which is preliminary data.</text>
</comment>
<dbReference type="Pfam" id="PF01548">
    <property type="entry name" value="DEDD_Tnp_IS110"/>
    <property type="match status" value="1"/>
</dbReference>
<organism evidence="2 3">
    <name type="scientific">Rugamonas fusca</name>
    <dbReference type="NCBI Taxonomy" id="2758568"/>
    <lineage>
        <taxon>Bacteria</taxon>
        <taxon>Pseudomonadati</taxon>
        <taxon>Pseudomonadota</taxon>
        <taxon>Betaproteobacteria</taxon>
        <taxon>Burkholderiales</taxon>
        <taxon>Oxalobacteraceae</taxon>
        <taxon>Telluria group</taxon>
        <taxon>Rugamonas</taxon>
    </lineage>
</organism>
<evidence type="ECO:0000313" key="3">
    <source>
        <dbReference type="Proteomes" id="UP000566711"/>
    </source>
</evidence>
<protein>
    <submittedName>
        <fullName evidence="2">IS110 family transposase</fullName>
    </submittedName>
</protein>
<dbReference type="EMBL" id="JACEZS010000003">
    <property type="protein sequence ID" value="MBA5604979.1"/>
    <property type="molecule type" value="Genomic_DNA"/>
</dbReference>
<feature type="domain" description="Transposase IS110-like N-terminal" evidence="1">
    <location>
        <begin position="6"/>
        <end position="79"/>
    </location>
</feature>
<dbReference type="InterPro" id="IPR002525">
    <property type="entry name" value="Transp_IS110-like_N"/>
</dbReference>
<sequence>MSKYSGIDLHANNCVVVVSDEEDRICCERRVPNDLTRIVALLEPFRAELAGVAVESTFNWYWLVDGLRAAGFEVKLVNTAA</sequence>
<feature type="non-terminal residue" evidence="2">
    <location>
        <position position="81"/>
    </location>
</feature>
<dbReference type="Proteomes" id="UP000566711">
    <property type="component" value="Unassembled WGS sequence"/>
</dbReference>